<proteinExistence type="predicted"/>
<feature type="non-terminal residue" evidence="1">
    <location>
        <position position="144"/>
    </location>
</feature>
<organism evidence="1 2">
    <name type="scientific">Cetraspora pellucida</name>
    <dbReference type="NCBI Taxonomy" id="1433469"/>
    <lineage>
        <taxon>Eukaryota</taxon>
        <taxon>Fungi</taxon>
        <taxon>Fungi incertae sedis</taxon>
        <taxon>Mucoromycota</taxon>
        <taxon>Glomeromycotina</taxon>
        <taxon>Glomeromycetes</taxon>
        <taxon>Diversisporales</taxon>
        <taxon>Gigasporaceae</taxon>
        <taxon>Cetraspora</taxon>
    </lineage>
</organism>
<name>A0ACA9P7U3_9GLOM</name>
<comment type="caution">
    <text evidence="1">The sequence shown here is derived from an EMBL/GenBank/DDBJ whole genome shotgun (WGS) entry which is preliminary data.</text>
</comment>
<sequence length="144" mass="16410">MMKNKPWGKADVEKLTQAVGNYGEDWTFISEKVFLNLRSGVKETNVKKKIKLENGEEVRVMDSQNGQIKKIASDRTFHTPSKKDEMSLIASNQYFSGSTISSPSDSEQESSYQRKTPTPVKQVSMRTKTKNSWTIEEEDRLVEA</sequence>
<dbReference type="Proteomes" id="UP000789366">
    <property type="component" value="Unassembled WGS sequence"/>
</dbReference>
<reference evidence="1" key="1">
    <citation type="submission" date="2021-06" db="EMBL/GenBank/DDBJ databases">
        <authorList>
            <person name="Kallberg Y."/>
            <person name="Tangrot J."/>
            <person name="Rosling A."/>
        </authorList>
    </citation>
    <scope>NUCLEOTIDE SEQUENCE</scope>
    <source>
        <strain evidence="1">28 12/20/2015</strain>
    </source>
</reference>
<protein>
    <submittedName>
        <fullName evidence="1">11470_t:CDS:1</fullName>
    </submittedName>
</protein>
<gene>
    <name evidence="1" type="ORF">SPELUC_LOCUS10750</name>
</gene>
<evidence type="ECO:0000313" key="1">
    <source>
        <dbReference type="EMBL" id="CAG8690979.1"/>
    </source>
</evidence>
<dbReference type="EMBL" id="CAJVPW010020856">
    <property type="protein sequence ID" value="CAG8690979.1"/>
    <property type="molecule type" value="Genomic_DNA"/>
</dbReference>
<evidence type="ECO:0000313" key="2">
    <source>
        <dbReference type="Proteomes" id="UP000789366"/>
    </source>
</evidence>
<accession>A0ACA9P7U3</accession>
<keyword evidence="2" id="KW-1185">Reference proteome</keyword>